<reference evidence="8 9" key="1">
    <citation type="submission" date="2017-04" db="EMBL/GenBank/DDBJ databases">
        <authorList>
            <person name="Afonso C.L."/>
            <person name="Miller P.J."/>
            <person name="Scott M.A."/>
            <person name="Spackman E."/>
            <person name="Goraichik I."/>
            <person name="Dimitrov K.M."/>
            <person name="Suarez D.L."/>
            <person name="Swayne D.E."/>
        </authorList>
    </citation>
    <scope>NUCLEOTIDE SEQUENCE [LARGE SCALE GENOMIC DNA]</scope>
    <source>
        <strain evidence="8 9">DSM 13146</strain>
    </source>
</reference>
<dbReference type="PANTHER" id="PTHR43551:SF1">
    <property type="entry name" value="HETERODISULFIDE REDUCTASE"/>
    <property type="match status" value="1"/>
</dbReference>
<dbReference type="PROSITE" id="PS00198">
    <property type="entry name" value="4FE4S_FER_1"/>
    <property type="match status" value="1"/>
</dbReference>
<dbReference type="PROSITE" id="PS51379">
    <property type="entry name" value="4FE4S_FER_2"/>
    <property type="match status" value="2"/>
</dbReference>
<dbReference type="Proteomes" id="UP000192783">
    <property type="component" value="Unassembled WGS sequence"/>
</dbReference>
<dbReference type="PANTHER" id="PTHR43551">
    <property type="entry name" value="FUMARATE REDUCTASE IRON-SULFUR SUBUNIT"/>
    <property type="match status" value="1"/>
</dbReference>
<evidence type="ECO:0000256" key="6">
    <source>
        <dbReference type="ARBA" id="ARBA00023014"/>
    </source>
</evidence>
<keyword evidence="5" id="KW-0408">Iron</keyword>
<organism evidence="8 9">
    <name type="scientific">Desulfacinum hydrothermale DSM 13146</name>
    <dbReference type="NCBI Taxonomy" id="1121390"/>
    <lineage>
        <taxon>Bacteria</taxon>
        <taxon>Pseudomonadati</taxon>
        <taxon>Thermodesulfobacteriota</taxon>
        <taxon>Syntrophobacteria</taxon>
        <taxon>Syntrophobacterales</taxon>
        <taxon>Syntrophobacteraceae</taxon>
        <taxon>Desulfacinum</taxon>
    </lineage>
</organism>
<dbReference type="InterPro" id="IPR010093">
    <property type="entry name" value="SinI_DNA-bd"/>
</dbReference>
<dbReference type="EMBL" id="FWXF01000009">
    <property type="protein sequence ID" value="SMC23912.1"/>
    <property type="molecule type" value="Genomic_DNA"/>
</dbReference>
<evidence type="ECO:0000259" key="7">
    <source>
        <dbReference type="PROSITE" id="PS51379"/>
    </source>
</evidence>
<feature type="domain" description="4Fe-4S ferredoxin-type" evidence="7">
    <location>
        <begin position="94"/>
        <end position="123"/>
    </location>
</feature>
<protein>
    <submittedName>
        <fullName evidence="8">DNA binding domain-containing protein, excisionase family</fullName>
    </submittedName>
</protein>
<feature type="domain" description="4Fe-4S ferredoxin-type" evidence="7">
    <location>
        <begin position="136"/>
        <end position="168"/>
    </location>
</feature>
<keyword evidence="6" id="KW-0411">Iron-sulfur</keyword>
<evidence type="ECO:0000256" key="3">
    <source>
        <dbReference type="ARBA" id="ARBA00022723"/>
    </source>
</evidence>
<accession>A0A1W1XJC1</accession>
<evidence type="ECO:0000256" key="4">
    <source>
        <dbReference type="ARBA" id="ARBA00022982"/>
    </source>
</evidence>
<keyword evidence="2" id="KW-0004">4Fe-4S</keyword>
<name>A0A1W1XJC1_9BACT</name>
<evidence type="ECO:0000313" key="8">
    <source>
        <dbReference type="EMBL" id="SMC23912.1"/>
    </source>
</evidence>
<evidence type="ECO:0000256" key="1">
    <source>
        <dbReference type="ARBA" id="ARBA00022448"/>
    </source>
</evidence>
<keyword evidence="4" id="KW-0249">Electron transport</keyword>
<dbReference type="InterPro" id="IPR009051">
    <property type="entry name" value="Helical_ferredxn"/>
</dbReference>
<dbReference type="SUPFAM" id="SSF46955">
    <property type="entry name" value="Putative DNA-binding domain"/>
    <property type="match status" value="1"/>
</dbReference>
<keyword evidence="9" id="KW-1185">Reference proteome</keyword>
<dbReference type="InterPro" id="IPR041657">
    <property type="entry name" value="HTH_17"/>
</dbReference>
<dbReference type="InterPro" id="IPR009061">
    <property type="entry name" value="DNA-bd_dom_put_sf"/>
</dbReference>
<dbReference type="Pfam" id="PF12728">
    <property type="entry name" value="HTH_17"/>
    <property type="match status" value="1"/>
</dbReference>
<keyword evidence="3" id="KW-0479">Metal-binding</keyword>
<gene>
    <name evidence="8" type="ORF">SAMN02746041_01859</name>
</gene>
<evidence type="ECO:0000256" key="5">
    <source>
        <dbReference type="ARBA" id="ARBA00023004"/>
    </source>
</evidence>
<dbReference type="GO" id="GO:0051539">
    <property type="term" value="F:4 iron, 4 sulfur cluster binding"/>
    <property type="evidence" value="ECO:0007669"/>
    <property type="project" value="UniProtKB-KW"/>
</dbReference>
<dbReference type="SUPFAM" id="SSF46548">
    <property type="entry name" value="alpha-helical ferredoxin"/>
    <property type="match status" value="1"/>
</dbReference>
<dbReference type="InterPro" id="IPR017896">
    <property type="entry name" value="4Fe4S_Fe-S-bd"/>
</dbReference>
<dbReference type="AlphaFoldDB" id="A0A1W1XJC1"/>
<evidence type="ECO:0000313" key="9">
    <source>
        <dbReference type="Proteomes" id="UP000192783"/>
    </source>
</evidence>
<proteinExistence type="predicted"/>
<dbReference type="Gene3D" id="1.10.1060.10">
    <property type="entry name" value="Alpha-helical ferredoxin"/>
    <property type="match status" value="1"/>
</dbReference>
<dbReference type="InterPro" id="IPR017900">
    <property type="entry name" value="4Fe4S_Fe_S_CS"/>
</dbReference>
<dbReference type="GO" id="GO:0046872">
    <property type="term" value="F:metal ion binding"/>
    <property type="evidence" value="ECO:0007669"/>
    <property type="project" value="UniProtKB-KW"/>
</dbReference>
<dbReference type="GO" id="GO:0003677">
    <property type="term" value="F:DNA binding"/>
    <property type="evidence" value="ECO:0007669"/>
    <property type="project" value="InterPro"/>
</dbReference>
<evidence type="ECO:0000256" key="2">
    <source>
        <dbReference type="ARBA" id="ARBA00022485"/>
    </source>
</evidence>
<dbReference type="Pfam" id="PF13183">
    <property type="entry name" value="Fer4_8"/>
    <property type="match status" value="1"/>
</dbReference>
<dbReference type="NCBIfam" id="TIGR01764">
    <property type="entry name" value="excise"/>
    <property type="match status" value="1"/>
</dbReference>
<sequence>MIVVQIGRLAQQLGVHRNTIRNWIRSGKLPARGVPGKRYLISEEDFHKLCHAFGLDPESIAVRRIPMKADQESPPQEPSVPLTQLKPRTNLLRASPQWADVCLTCGSCASACPISAVDGLDPRKVVRMAVLGLENQLLESDWVWKCTLCGKCEEACPMNVEIVSLIRAVRGKQPRDRVPVSLQRGLQTCLETGNNLGIPQEDFVGVCLDLADELVEEGWNGFRVPLDVKGARVLVTVNSKEPFADPDDMKFLWKVLHAAGESWTLTTEHWEGLNWAYFTGDDQTMRALVARLVDQMARLECRTLLLPL</sequence>
<keyword evidence="1" id="KW-0813">Transport</keyword>
<dbReference type="Gene3D" id="1.10.1660.10">
    <property type="match status" value="1"/>
</dbReference>
<dbReference type="STRING" id="1121390.SAMN02746041_01859"/>